<accession>A0A2C9U0I7</accession>
<reference evidence="1" key="1">
    <citation type="submission" date="2016-02" db="EMBL/GenBank/DDBJ databases">
        <title>WGS assembly of Manihot esculenta.</title>
        <authorList>
            <person name="Bredeson J.V."/>
            <person name="Prochnik S.E."/>
            <person name="Lyons J.B."/>
            <person name="Schmutz J."/>
            <person name="Grimwood J."/>
            <person name="Vrebalov J."/>
            <person name="Bart R.S."/>
            <person name="Amuge T."/>
            <person name="Ferguson M.E."/>
            <person name="Green R."/>
            <person name="Putnam N."/>
            <person name="Stites J."/>
            <person name="Rounsley S."/>
            <person name="Rokhsar D.S."/>
        </authorList>
    </citation>
    <scope>NUCLEOTIDE SEQUENCE [LARGE SCALE GENOMIC DNA]</scope>
    <source>
        <tissue evidence="1">Leaf</tissue>
    </source>
</reference>
<gene>
    <name evidence="1" type="ORF">MANES_18G042100</name>
</gene>
<evidence type="ECO:0000313" key="1">
    <source>
        <dbReference type="EMBL" id="OAY22982.1"/>
    </source>
</evidence>
<dbReference type="AlphaFoldDB" id="A0A2C9U0I7"/>
<dbReference type="EMBL" id="CM004404">
    <property type="protein sequence ID" value="OAY22982.1"/>
    <property type="molecule type" value="Genomic_DNA"/>
</dbReference>
<name>A0A2C9U0I7_MANES</name>
<protein>
    <submittedName>
        <fullName evidence="1">Uncharacterized protein</fullName>
    </submittedName>
</protein>
<proteinExistence type="predicted"/>
<organism evidence="1">
    <name type="scientific">Manihot esculenta</name>
    <name type="common">Cassava</name>
    <name type="synonym">Jatropha manihot</name>
    <dbReference type="NCBI Taxonomy" id="3983"/>
    <lineage>
        <taxon>Eukaryota</taxon>
        <taxon>Viridiplantae</taxon>
        <taxon>Streptophyta</taxon>
        <taxon>Embryophyta</taxon>
        <taxon>Tracheophyta</taxon>
        <taxon>Spermatophyta</taxon>
        <taxon>Magnoliopsida</taxon>
        <taxon>eudicotyledons</taxon>
        <taxon>Gunneridae</taxon>
        <taxon>Pentapetalae</taxon>
        <taxon>rosids</taxon>
        <taxon>fabids</taxon>
        <taxon>Malpighiales</taxon>
        <taxon>Euphorbiaceae</taxon>
        <taxon>Crotonoideae</taxon>
        <taxon>Manihoteae</taxon>
        <taxon>Manihot</taxon>
    </lineage>
</organism>
<sequence>MSIYTLLHRKNSYGVGIAKFEACAKKTDDVTWKFPFGLFQRLNHTVLHMVPTASFPFRQGIR</sequence>